<dbReference type="EMBL" id="BMIQ01000003">
    <property type="protein sequence ID" value="GGE05897.1"/>
    <property type="molecule type" value="Genomic_DNA"/>
</dbReference>
<dbReference type="InterPro" id="IPR050471">
    <property type="entry name" value="AB_hydrolase"/>
</dbReference>
<dbReference type="InterPro" id="IPR022742">
    <property type="entry name" value="Hydrolase_4"/>
</dbReference>
<feature type="transmembrane region" description="Helical" evidence="1">
    <location>
        <begin position="24"/>
        <end position="42"/>
    </location>
</feature>
<comment type="caution">
    <text evidence="3">The sequence shown here is derived from an EMBL/GenBank/DDBJ whole genome shotgun (WGS) entry which is preliminary data.</text>
</comment>
<dbReference type="Proteomes" id="UP000644699">
    <property type="component" value="Unassembled WGS sequence"/>
</dbReference>
<name>A0A916ZNA7_9HYPH</name>
<evidence type="ECO:0000313" key="3">
    <source>
        <dbReference type="EMBL" id="GGE05897.1"/>
    </source>
</evidence>
<keyword evidence="4" id="KW-1185">Reference proteome</keyword>
<dbReference type="PRINTS" id="PR00111">
    <property type="entry name" value="ABHYDROLASE"/>
</dbReference>
<proteinExistence type="predicted"/>
<dbReference type="SUPFAM" id="SSF53474">
    <property type="entry name" value="alpha/beta-Hydrolases"/>
    <property type="match status" value="1"/>
</dbReference>
<dbReference type="AlphaFoldDB" id="A0A916ZNA7"/>
<dbReference type="Gene3D" id="3.40.50.1820">
    <property type="entry name" value="alpha/beta hydrolase"/>
    <property type="match status" value="1"/>
</dbReference>
<organism evidence="3 4">
    <name type="scientific">Aureimonas endophytica</name>
    <dbReference type="NCBI Taxonomy" id="2027858"/>
    <lineage>
        <taxon>Bacteria</taxon>
        <taxon>Pseudomonadati</taxon>
        <taxon>Pseudomonadota</taxon>
        <taxon>Alphaproteobacteria</taxon>
        <taxon>Hyphomicrobiales</taxon>
        <taxon>Aurantimonadaceae</taxon>
        <taxon>Aureimonas</taxon>
    </lineage>
</organism>
<dbReference type="Pfam" id="PF12146">
    <property type="entry name" value="Hydrolase_4"/>
    <property type="match status" value="1"/>
</dbReference>
<feature type="domain" description="Serine aminopeptidase S33" evidence="2">
    <location>
        <begin position="25"/>
        <end position="246"/>
    </location>
</feature>
<dbReference type="PANTHER" id="PTHR43433">
    <property type="entry name" value="HYDROLASE, ALPHA/BETA FOLD FAMILY PROTEIN"/>
    <property type="match status" value="1"/>
</dbReference>
<evidence type="ECO:0000256" key="1">
    <source>
        <dbReference type="SAM" id="Phobius"/>
    </source>
</evidence>
<keyword evidence="1" id="KW-0472">Membrane</keyword>
<accession>A0A916ZNA7</accession>
<sequence length="270" mass="28080">MTRGPARLADGGHLYFEDEGTGPPVVLVSGLGGLAGFFGPLAERLRARGLRTLRYDHRGVGGSSPLGGAETSIDAMAADLAGLLAARGIEAAAILGHSTGGAVAQRLALDRPDLVRRLVLSATFARPCAYMRLLFASRLEILENLGLAAYRRHAALVLHSPTFVAANAGTILRDSTAAPRPGEAETVAARIRAILAHDTLAALPALSGPTLVLVAEDDMVTPVHLSREIAAAVPEAELCLLPFGGHYALRAAPEVYADAILPFLLAGVPR</sequence>
<dbReference type="InterPro" id="IPR000639">
    <property type="entry name" value="Epox_hydrolase-like"/>
</dbReference>
<keyword evidence="1" id="KW-1133">Transmembrane helix</keyword>
<reference evidence="3" key="1">
    <citation type="journal article" date="2014" name="Int. J. Syst. Evol. Microbiol.">
        <title>Complete genome sequence of Corynebacterium casei LMG S-19264T (=DSM 44701T), isolated from a smear-ripened cheese.</title>
        <authorList>
            <consortium name="US DOE Joint Genome Institute (JGI-PGF)"/>
            <person name="Walter F."/>
            <person name="Albersmeier A."/>
            <person name="Kalinowski J."/>
            <person name="Ruckert C."/>
        </authorList>
    </citation>
    <scope>NUCLEOTIDE SEQUENCE</scope>
    <source>
        <strain evidence="3">CGMCC 1.15367</strain>
    </source>
</reference>
<dbReference type="PANTHER" id="PTHR43433:SF5">
    <property type="entry name" value="AB HYDROLASE-1 DOMAIN-CONTAINING PROTEIN"/>
    <property type="match status" value="1"/>
</dbReference>
<keyword evidence="3" id="KW-0378">Hydrolase</keyword>
<dbReference type="RefSeq" id="WP_188909091.1">
    <property type="nucleotide sequence ID" value="NZ_BMIQ01000003.1"/>
</dbReference>
<evidence type="ECO:0000313" key="4">
    <source>
        <dbReference type="Proteomes" id="UP000644699"/>
    </source>
</evidence>
<dbReference type="InterPro" id="IPR029058">
    <property type="entry name" value="AB_hydrolase_fold"/>
</dbReference>
<gene>
    <name evidence="3" type="primary">bioH</name>
    <name evidence="3" type="ORF">GCM10011390_26190</name>
</gene>
<dbReference type="GO" id="GO:0016787">
    <property type="term" value="F:hydrolase activity"/>
    <property type="evidence" value="ECO:0007669"/>
    <property type="project" value="UniProtKB-KW"/>
</dbReference>
<dbReference type="InterPro" id="IPR000073">
    <property type="entry name" value="AB_hydrolase_1"/>
</dbReference>
<reference evidence="3" key="2">
    <citation type="submission" date="2020-09" db="EMBL/GenBank/DDBJ databases">
        <authorList>
            <person name="Sun Q."/>
            <person name="Zhou Y."/>
        </authorList>
    </citation>
    <scope>NUCLEOTIDE SEQUENCE</scope>
    <source>
        <strain evidence="3">CGMCC 1.15367</strain>
    </source>
</reference>
<dbReference type="PRINTS" id="PR00412">
    <property type="entry name" value="EPOXHYDRLASE"/>
</dbReference>
<evidence type="ECO:0000259" key="2">
    <source>
        <dbReference type="Pfam" id="PF12146"/>
    </source>
</evidence>
<keyword evidence="1" id="KW-0812">Transmembrane</keyword>
<protein>
    <submittedName>
        <fullName evidence="3">Hydrolase</fullName>
    </submittedName>
</protein>